<keyword evidence="1" id="KW-1133">Transmembrane helix</keyword>
<evidence type="ECO:0000313" key="2">
    <source>
        <dbReference type="EMBL" id="KAK7077441.1"/>
    </source>
</evidence>
<reference evidence="2 3" key="1">
    <citation type="submission" date="2023-11" db="EMBL/GenBank/DDBJ databases">
        <title>Halocaridina rubra genome assembly.</title>
        <authorList>
            <person name="Smith C."/>
        </authorList>
    </citation>
    <scope>NUCLEOTIDE SEQUENCE [LARGE SCALE GENOMIC DNA]</scope>
    <source>
        <strain evidence="2">EP-1</strain>
        <tissue evidence="2">Whole</tissue>
    </source>
</reference>
<keyword evidence="3" id="KW-1185">Reference proteome</keyword>
<feature type="transmembrane region" description="Helical" evidence="1">
    <location>
        <begin position="6"/>
        <end position="27"/>
    </location>
</feature>
<evidence type="ECO:0000313" key="3">
    <source>
        <dbReference type="Proteomes" id="UP001381693"/>
    </source>
</evidence>
<name>A0AAN8X739_HALRR</name>
<dbReference type="Proteomes" id="UP001381693">
    <property type="component" value="Unassembled WGS sequence"/>
</dbReference>
<protein>
    <submittedName>
        <fullName evidence="2">Uncharacterized protein</fullName>
    </submittedName>
</protein>
<sequence length="199" mass="22685">MTIISMSWFTIIPTIVMTLNPVLLTLLSGKLVTQLKEKDPCPDHKELDIKPNFMMMKNKKKNPYLVNFPKRSEDFTTVMSSTLLHSFYDTSSFAEVDIPLGSGLKILYELLIFDFGDVEATSGTSATEGRIKDINNATQFTQEQRNSILIGRDLHYRQIKWKIQHAFADENKESRVPEIHPKKLSTHYQKSRSGGGDNC</sequence>
<accession>A0AAN8X739</accession>
<dbReference type="AlphaFoldDB" id="A0AAN8X739"/>
<keyword evidence="1" id="KW-0812">Transmembrane</keyword>
<proteinExistence type="predicted"/>
<organism evidence="2 3">
    <name type="scientific">Halocaridina rubra</name>
    <name type="common">Hawaiian red shrimp</name>
    <dbReference type="NCBI Taxonomy" id="373956"/>
    <lineage>
        <taxon>Eukaryota</taxon>
        <taxon>Metazoa</taxon>
        <taxon>Ecdysozoa</taxon>
        <taxon>Arthropoda</taxon>
        <taxon>Crustacea</taxon>
        <taxon>Multicrustacea</taxon>
        <taxon>Malacostraca</taxon>
        <taxon>Eumalacostraca</taxon>
        <taxon>Eucarida</taxon>
        <taxon>Decapoda</taxon>
        <taxon>Pleocyemata</taxon>
        <taxon>Caridea</taxon>
        <taxon>Atyoidea</taxon>
        <taxon>Atyidae</taxon>
        <taxon>Halocaridina</taxon>
    </lineage>
</organism>
<evidence type="ECO:0000256" key="1">
    <source>
        <dbReference type="SAM" id="Phobius"/>
    </source>
</evidence>
<gene>
    <name evidence="2" type="ORF">SK128_019673</name>
</gene>
<dbReference type="EMBL" id="JAXCGZ010008827">
    <property type="protein sequence ID" value="KAK7077441.1"/>
    <property type="molecule type" value="Genomic_DNA"/>
</dbReference>
<comment type="caution">
    <text evidence="2">The sequence shown here is derived from an EMBL/GenBank/DDBJ whole genome shotgun (WGS) entry which is preliminary data.</text>
</comment>
<keyword evidence="1" id="KW-0472">Membrane</keyword>